<keyword evidence="4 6" id="KW-0496">Mitochondrion</keyword>
<comment type="similarity">
    <text evidence="6">Belongs to the TRAFAC class YlqF/YawG GTPase family. MTG1 subfamily.</text>
</comment>
<evidence type="ECO:0000313" key="11">
    <source>
        <dbReference type="Proteomes" id="UP000823388"/>
    </source>
</evidence>
<name>A0A8T0WVI8_PANVG</name>
<protein>
    <recommendedName>
        <fullName evidence="6">Mitochondrial GTPase 1</fullName>
    </recommendedName>
</protein>
<evidence type="ECO:0000256" key="1">
    <source>
        <dbReference type="ARBA" id="ARBA00022741"/>
    </source>
</evidence>
<dbReference type="GO" id="GO:0032543">
    <property type="term" value="P:mitochondrial translation"/>
    <property type="evidence" value="ECO:0007669"/>
    <property type="project" value="TreeGrafter"/>
</dbReference>
<sequence length="298" mass="32555">MAAAAAEAASRRLGAALRGISGAWYGRHMAAAERAIRTRLPLVDLVLEVRDARVPASSAFEPLRRRSPLEPDGRQVVVLNKADLADPSETEKWMTYMEKQRTCPCITVNSHSRESIKELLNAVRSRIREIKRGESDCTGTVLLVGIPNVGKSAIVNAMHQIGRIGAAEKGKLKHAIVSSHPGETRDISGYKVASHPNIYVLDTPGVLSPRFANDDSGPRLALTGAIKGSLLDEYDIAQFLLAVVNSREEYRRWENLNGAGDTNSNDNANTSRSHSKKRQYVSDHTQVSVSKGLELNVL</sequence>
<feature type="binding site" evidence="7">
    <location>
        <begin position="80"/>
        <end position="83"/>
    </location>
    <ligand>
        <name>GTP</name>
        <dbReference type="ChEBI" id="CHEBI:37565"/>
    </ligand>
</feature>
<keyword evidence="2" id="KW-0378">Hydrolase</keyword>
<gene>
    <name evidence="10" type="ORF">PVAP13_1NG346900</name>
</gene>
<evidence type="ECO:0000256" key="2">
    <source>
        <dbReference type="ARBA" id="ARBA00022801"/>
    </source>
</evidence>
<keyword evidence="3" id="KW-0809">Transit peptide</keyword>
<dbReference type="GO" id="GO:0003924">
    <property type="term" value="F:GTPase activity"/>
    <property type="evidence" value="ECO:0007669"/>
    <property type="project" value="TreeGrafter"/>
</dbReference>
<dbReference type="GO" id="GO:0005743">
    <property type="term" value="C:mitochondrial inner membrane"/>
    <property type="evidence" value="ECO:0007669"/>
    <property type="project" value="UniProtKB-SubCell"/>
</dbReference>
<dbReference type="FunFam" id="3.40.50.300:FF:001008">
    <property type="entry name" value="Mitochondrial GTPase 1"/>
    <property type="match status" value="1"/>
</dbReference>
<organism evidence="10 11">
    <name type="scientific">Panicum virgatum</name>
    <name type="common">Blackwell switchgrass</name>
    <dbReference type="NCBI Taxonomy" id="38727"/>
    <lineage>
        <taxon>Eukaryota</taxon>
        <taxon>Viridiplantae</taxon>
        <taxon>Streptophyta</taxon>
        <taxon>Embryophyta</taxon>
        <taxon>Tracheophyta</taxon>
        <taxon>Spermatophyta</taxon>
        <taxon>Magnoliopsida</taxon>
        <taxon>Liliopsida</taxon>
        <taxon>Poales</taxon>
        <taxon>Poaceae</taxon>
        <taxon>PACMAD clade</taxon>
        <taxon>Panicoideae</taxon>
        <taxon>Panicodae</taxon>
        <taxon>Paniceae</taxon>
        <taxon>Panicinae</taxon>
        <taxon>Panicum</taxon>
        <taxon>Panicum sect. Hiantes</taxon>
    </lineage>
</organism>
<evidence type="ECO:0000256" key="3">
    <source>
        <dbReference type="ARBA" id="ARBA00022946"/>
    </source>
</evidence>
<dbReference type="GO" id="GO:0005525">
    <property type="term" value="F:GTP binding"/>
    <property type="evidence" value="ECO:0007669"/>
    <property type="project" value="UniProtKB-KW"/>
</dbReference>
<dbReference type="InterPro" id="IPR030378">
    <property type="entry name" value="G_CP_dom"/>
</dbReference>
<evidence type="ECO:0000256" key="8">
    <source>
        <dbReference type="SAM" id="MobiDB-lite"/>
    </source>
</evidence>
<dbReference type="CDD" id="cd01856">
    <property type="entry name" value="YlqF"/>
    <property type="match status" value="1"/>
</dbReference>
<dbReference type="PANTHER" id="PTHR45782">
    <property type="entry name" value="MITOCHONDRIAL RIBOSOME-ASSOCIATED GTPASE 1"/>
    <property type="match status" value="1"/>
</dbReference>
<dbReference type="PIRSF" id="PIRSF006230">
    <property type="entry name" value="MG442"/>
    <property type="match status" value="1"/>
</dbReference>
<dbReference type="Proteomes" id="UP000823388">
    <property type="component" value="Chromosome 1N"/>
</dbReference>
<keyword evidence="1 6" id="KW-0547">Nucleotide-binding</keyword>
<dbReference type="InterPro" id="IPR016478">
    <property type="entry name" value="GTPase_MTG1"/>
</dbReference>
<dbReference type="InterPro" id="IPR027417">
    <property type="entry name" value="P-loop_NTPase"/>
</dbReference>
<dbReference type="EMBL" id="CM029038">
    <property type="protein sequence ID" value="KAG2651345.1"/>
    <property type="molecule type" value="Genomic_DNA"/>
</dbReference>
<dbReference type="PROSITE" id="PS51721">
    <property type="entry name" value="G_CP"/>
    <property type="match status" value="1"/>
</dbReference>
<keyword evidence="5 6" id="KW-0342">GTP-binding</keyword>
<dbReference type="InterPro" id="IPR006073">
    <property type="entry name" value="GTP-bd"/>
</dbReference>
<feature type="domain" description="CP-type G" evidence="9">
    <location>
        <begin position="32"/>
        <end position="209"/>
    </location>
</feature>
<accession>A0A8T0WVI8</accession>
<proteinExistence type="inferred from homology"/>
<dbReference type="SUPFAM" id="SSF52540">
    <property type="entry name" value="P-loop containing nucleoside triphosphate hydrolases"/>
    <property type="match status" value="1"/>
</dbReference>
<feature type="binding site" evidence="7">
    <location>
        <begin position="109"/>
        <end position="110"/>
    </location>
    <ligand>
        <name>GTP</name>
        <dbReference type="ChEBI" id="CHEBI:37565"/>
    </ligand>
</feature>
<evidence type="ECO:0000313" key="10">
    <source>
        <dbReference type="EMBL" id="KAG2651345.1"/>
    </source>
</evidence>
<comment type="caution">
    <text evidence="10">The sequence shown here is derived from an EMBL/GenBank/DDBJ whole genome shotgun (WGS) entry which is preliminary data.</text>
</comment>
<feature type="compositionally biased region" description="Polar residues" evidence="8">
    <location>
        <begin position="260"/>
        <end position="272"/>
    </location>
</feature>
<dbReference type="Pfam" id="PF01926">
    <property type="entry name" value="MMR_HSR1"/>
    <property type="match status" value="1"/>
</dbReference>
<keyword evidence="11" id="KW-1185">Reference proteome</keyword>
<dbReference type="PANTHER" id="PTHR45782:SF1">
    <property type="entry name" value="DAR GTPASE 2, MITOCHONDRIAL"/>
    <property type="match status" value="1"/>
</dbReference>
<feature type="binding site" evidence="7">
    <location>
        <position position="205"/>
    </location>
    <ligand>
        <name>GTP</name>
        <dbReference type="ChEBI" id="CHEBI:37565"/>
    </ligand>
</feature>
<evidence type="ECO:0000256" key="6">
    <source>
        <dbReference type="PIRNR" id="PIRNR006230"/>
    </source>
</evidence>
<dbReference type="Gene3D" id="3.40.50.300">
    <property type="entry name" value="P-loop containing nucleotide triphosphate hydrolases"/>
    <property type="match status" value="1"/>
</dbReference>
<evidence type="ECO:0000256" key="5">
    <source>
        <dbReference type="ARBA" id="ARBA00023134"/>
    </source>
</evidence>
<feature type="region of interest" description="Disordered" evidence="8">
    <location>
        <begin position="256"/>
        <end position="285"/>
    </location>
</feature>
<dbReference type="AlphaFoldDB" id="A0A8T0WVI8"/>
<evidence type="ECO:0000256" key="7">
    <source>
        <dbReference type="PIRSR" id="PIRSR006230-1"/>
    </source>
</evidence>
<reference evidence="10" key="1">
    <citation type="submission" date="2020-05" db="EMBL/GenBank/DDBJ databases">
        <title>WGS assembly of Panicum virgatum.</title>
        <authorList>
            <person name="Lovell J.T."/>
            <person name="Jenkins J."/>
            <person name="Shu S."/>
            <person name="Juenger T.E."/>
            <person name="Schmutz J."/>
        </authorList>
    </citation>
    <scope>NUCLEOTIDE SEQUENCE</scope>
    <source>
        <strain evidence="10">AP13</strain>
    </source>
</reference>
<comment type="subcellular location">
    <subcellularLocation>
        <location evidence="6">Mitochondrion inner membrane</location>
        <topology evidence="6">Peripheral membrane protein</topology>
    </subcellularLocation>
</comment>
<evidence type="ECO:0000259" key="9">
    <source>
        <dbReference type="PROSITE" id="PS51721"/>
    </source>
</evidence>
<evidence type="ECO:0000256" key="4">
    <source>
        <dbReference type="ARBA" id="ARBA00023128"/>
    </source>
</evidence>